<dbReference type="RefSeq" id="WP_163946140.1">
    <property type="nucleotide sequence ID" value="NZ_JAAFZH010000003.1"/>
</dbReference>
<dbReference type="PANTHER" id="PTHR12110:SF41">
    <property type="entry name" value="INOSOSE DEHYDRATASE"/>
    <property type="match status" value="1"/>
</dbReference>
<dbReference type="SUPFAM" id="SSF51658">
    <property type="entry name" value="Xylose isomerase-like"/>
    <property type="match status" value="1"/>
</dbReference>
<dbReference type="InterPro" id="IPR050312">
    <property type="entry name" value="IolE/XylAMocC-like"/>
</dbReference>
<evidence type="ECO:0000313" key="3">
    <source>
        <dbReference type="Proteomes" id="UP000474175"/>
    </source>
</evidence>
<accession>A0A6L9L774</accession>
<protein>
    <submittedName>
        <fullName evidence="2">Sugar phosphate isomerase/epimerase</fullName>
    </submittedName>
</protein>
<sequence length="316" mass="35071">MDSLEQSSRRQFLTSLAAVAGVAVGPTLTVGQSYSAAPTFPVSCNSYSWVTFYGRQNKTWMADPDASLTEYAKAGFTAYEPAFTSADEVKKLLPYLAKYKLSMPSLYVNSTLHKADEAQQSIESVLAIAEAAKPAGTRIFVTNPSPIKWGSTDDKSDADLLEQAKNLDRLGAELQKRGITLAYHTHAPEHRQAAREFHHMLLATDHKNVSLCLDAHWVYRGSGNSQVALFDVVKLYGKRIVELHIRQSKEGIWQETFSNGDIDYQRLANYLTAQNVRPLLVLEQCLEANSPNTMGPVEAHKQDLMYTRSVLGSLLK</sequence>
<keyword evidence="3" id="KW-1185">Reference proteome</keyword>
<name>A0A6L9L774_9BACT</name>
<dbReference type="Gene3D" id="3.20.20.150">
    <property type="entry name" value="Divalent-metal-dependent TIM barrel enzymes"/>
    <property type="match status" value="1"/>
</dbReference>
<reference evidence="2 3" key="1">
    <citation type="submission" date="2020-02" db="EMBL/GenBank/DDBJ databases">
        <title>Draft genome sequence of two Spirosoma agri KCTC 52727 and Spirosoma terrae KCTC 52035.</title>
        <authorList>
            <person name="Rojas J."/>
            <person name="Ambika Manirajan B."/>
            <person name="Suarez C."/>
            <person name="Ratering S."/>
            <person name="Schnell S."/>
        </authorList>
    </citation>
    <scope>NUCLEOTIDE SEQUENCE [LARGE SCALE GENOMIC DNA]</scope>
    <source>
        <strain evidence="2 3">KCTC 52035</strain>
    </source>
</reference>
<evidence type="ECO:0000259" key="1">
    <source>
        <dbReference type="Pfam" id="PF01261"/>
    </source>
</evidence>
<dbReference type="PROSITE" id="PS51318">
    <property type="entry name" value="TAT"/>
    <property type="match status" value="1"/>
</dbReference>
<proteinExistence type="predicted"/>
<feature type="domain" description="Xylose isomerase-like TIM barrel" evidence="1">
    <location>
        <begin position="70"/>
        <end position="288"/>
    </location>
</feature>
<evidence type="ECO:0000313" key="2">
    <source>
        <dbReference type="EMBL" id="NDU95011.1"/>
    </source>
</evidence>
<dbReference type="Pfam" id="PF01261">
    <property type="entry name" value="AP_endonuc_2"/>
    <property type="match status" value="1"/>
</dbReference>
<dbReference type="GO" id="GO:0016853">
    <property type="term" value="F:isomerase activity"/>
    <property type="evidence" value="ECO:0007669"/>
    <property type="project" value="UniProtKB-KW"/>
</dbReference>
<keyword evidence="2" id="KW-0413">Isomerase</keyword>
<dbReference type="EMBL" id="JAAFZH010000003">
    <property type="protein sequence ID" value="NDU95011.1"/>
    <property type="molecule type" value="Genomic_DNA"/>
</dbReference>
<dbReference type="InterPro" id="IPR006311">
    <property type="entry name" value="TAT_signal"/>
</dbReference>
<gene>
    <name evidence="2" type="ORF">GK108_09010</name>
</gene>
<dbReference type="Proteomes" id="UP000474175">
    <property type="component" value="Unassembled WGS sequence"/>
</dbReference>
<dbReference type="InterPro" id="IPR036237">
    <property type="entry name" value="Xyl_isomerase-like_sf"/>
</dbReference>
<dbReference type="InterPro" id="IPR013022">
    <property type="entry name" value="Xyl_isomerase-like_TIM-brl"/>
</dbReference>
<dbReference type="AlphaFoldDB" id="A0A6L9L774"/>
<comment type="caution">
    <text evidence="2">The sequence shown here is derived from an EMBL/GenBank/DDBJ whole genome shotgun (WGS) entry which is preliminary data.</text>
</comment>
<organism evidence="2 3">
    <name type="scientific">Spirosoma terrae</name>
    <dbReference type="NCBI Taxonomy" id="1968276"/>
    <lineage>
        <taxon>Bacteria</taxon>
        <taxon>Pseudomonadati</taxon>
        <taxon>Bacteroidota</taxon>
        <taxon>Cytophagia</taxon>
        <taxon>Cytophagales</taxon>
        <taxon>Cytophagaceae</taxon>
        <taxon>Spirosoma</taxon>
    </lineage>
</organism>
<dbReference type="PANTHER" id="PTHR12110">
    <property type="entry name" value="HYDROXYPYRUVATE ISOMERASE"/>
    <property type="match status" value="1"/>
</dbReference>